<dbReference type="EMBL" id="CM018039">
    <property type="protein sequence ID" value="KAA8536841.1"/>
    <property type="molecule type" value="Genomic_DNA"/>
</dbReference>
<dbReference type="InterPro" id="IPR011047">
    <property type="entry name" value="Quinoprotein_ADH-like_sf"/>
</dbReference>
<keyword evidence="2" id="KW-1185">Reference proteome</keyword>
<dbReference type="SUPFAM" id="SSF50998">
    <property type="entry name" value="Quinoprotein alcohol dehydrogenase-like"/>
    <property type="match status" value="1"/>
</dbReference>
<dbReference type="Proteomes" id="UP000325577">
    <property type="component" value="Linkage Group LG16"/>
</dbReference>
<sequence>MEVCPPSTLQLHGRTIFIVDSKPTVYCCSLYCVDGDGRLWIVSVPLIGHYEIFGANLDSAIPATKLNWVSSYNLLMASGTHSGPSGVLGNIKFWDLRSGNAVWELKEKVDCFADVTVSDNLSAIFKVGVNSGEVFFTDLRTVGAENSWVCLGDKRKVVNGKKEGFGCKIENHGNQVFLFCSFLFDSVKF</sequence>
<name>A0A5J5B6P7_9ASTE</name>
<gene>
    <name evidence="1" type="ORF">F0562_029319</name>
</gene>
<proteinExistence type="predicted"/>
<evidence type="ECO:0000313" key="2">
    <source>
        <dbReference type="Proteomes" id="UP000325577"/>
    </source>
</evidence>
<organism evidence="1 2">
    <name type="scientific">Nyssa sinensis</name>
    <dbReference type="NCBI Taxonomy" id="561372"/>
    <lineage>
        <taxon>Eukaryota</taxon>
        <taxon>Viridiplantae</taxon>
        <taxon>Streptophyta</taxon>
        <taxon>Embryophyta</taxon>
        <taxon>Tracheophyta</taxon>
        <taxon>Spermatophyta</taxon>
        <taxon>Magnoliopsida</taxon>
        <taxon>eudicotyledons</taxon>
        <taxon>Gunneridae</taxon>
        <taxon>Pentapetalae</taxon>
        <taxon>asterids</taxon>
        <taxon>Cornales</taxon>
        <taxon>Nyssaceae</taxon>
        <taxon>Nyssa</taxon>
    </lineage>
</organism>
<dbReference type="Gene3D" id="2.130.10.10">
    <property type="entry name" value="YVTN repeat-like/Quinoprotein amine dehydrogenase"/>
    <property type="match status" value="1"/>
</dbReference>
<protein>
    <submittedName>
        <fullName evidence="1">Uncharacterized protein</fullName>
    </submittedName>
</protein>
<evidence type="ECO:0000313" key="1">
    <source>
        <dbReference type="EMBL" id="KAA8536841.1"/>
    </source>
</evidence>
<dbReference type="AlphaFoldDB" id="A0A5J5B6P7"/>
<dbReference type="OrthoDB" id="1703913at2759"/>
<accession>A0A5J5B6P7</accession>
<dbReference type="InterPro" id="IPR015943">
    <property type="entry name" value="WD40/YVTN_repeat-like_dom_sf"/>
</dbReference>
<reference evidence="1 2" key="1">
    <citation type="submission" date="2019-09" db="EMBL/GenBank/DDBJ databases">
        <title>A chromosome-level genome assembly of the Chinese tupelo Nyssa sinensis.</title>
        <authorList>
            <person name="Yang X."/>
            <person name="Kang M."/>
            <person name="Yang Y."/>
            <person name="Xiong H."/>
            <person name="Wang M."/>
            <person name="Zhang Z."/>
            <person name="Wang Z."/>
            <person name="Wu H."/>
            <person name="Ma T."/>
            <person name="Liu J."/>
            <person name="Xi Z."/>
        </authorList>
    </citation>
    <scope>NUCLEOTIDE SEQUENCE [LARGE SCALE GENOMIC DNA]</scope>
    <source>
        <strain evidence="1">J267</strain>
        <tissue evidence="1">Leaf</tissue>
    </source>
</reference>